<sequence>MSDKNIKEVIKTEYLKCAMDPAYFLKKYAVIQHPIQGKIPFSLYEFQEKMVSDFNNHNYNVILKARQLGISTLTAGYALWMMTFQSDKNILVIATKQDTAKNLVTKIRVMHANLPNWVKSNCVEDNKLSLRYSNGSQVKAIASSEDAGRSEALSLLILDEAAFIEKIDTIWTAAQSTLATGGQCIALSTPNGVGNWFHKVWVDAEEGKSEWNFVRLHWSLHPDRDEEWREEQEKLLGPSMAAQEYDCDFITSGQTV</sequence>
<protein>
    <submittedName>
        <fullName evidence="1">Uncharacterized protein</fullName>
    </submittedName>
</protein>
<gene>
    <name evidence="1" type="ORF">METZ01_LOCUS400950</name>
</gene>
<evidence type="ECO:0000313" key="1">
    <source>
        <dbReference type="EMBL" id="SVD48096.1"/>
    </source>
</evidence>
<dbReference type="EMBL" id="UINC01153395">
    <property type="protein sequence ID" value="SVD48096.1"/>
    <property type="molecule type" value="Genomic_DNA"/>
</dbReference>
<name>A0A382VNG3_9ZZZZ</name>
<dbReference type="Gene3D" id="3.40.50.300">
    <property type="entry name" value="P-loop containing nucleotide triphosphate hydrolases"/>
    <property type="match status" value="1"/>
</dbReference>
<dbReference type="Pfam" id="PF03237">
    <property type="entry name" value="Terminase_6N"/>
    <property type="match status" value="1"/>
</dbReference>
<dbReference type="InterPro" id="IPR027417">
    <property type="entry name" value="P-loop_NTPase"/>
</dbReference>
<proteinExistence type="predicted"/>
<accession>A0A382VNG3</accession>
<feature type="non-terminal residue" evidence="1">
    <location>
        <position position="256"/>
    </location>
</feature>
<dbReference type="AlphaFoldDB" id="A0A382VNG3"/>
<reference evidence="1" key="1">
    <citation type="submission" date="2018-05" db="EMBL/GenBank/DDBJ databases">
        <authorList>
            <person name="Lanie J.A."/>
            <person name="Ng W.-L."/>
            <person name="Kazmierczak K.M."/>
            <person name="Andrzejewski T.M."/>
            <person name="Davidsen T.M."/>
            <person name="Wayne K.J."/>
            <person name="Tettelin H."/>
            <person name="Glass J.I."/>
            <person name="Rusch D."/>
            <person name="Podicherti R."/>
            <person name="Tsui H.-C.T."/>
            <person name="Winkler M.E."/>
        </authorList>
    </citation>
    <scope>NUCLEOTIDE SEQUENCE</scope>
</reference>
<organism evidence="1">
    <name type="scientific">marine metagenome</name>
    <dbReference type="NCBI Taxonomy" id="408172"/>
    <lineage>
        <taxon>unclassified sequences</taxon>
        <taxon>metagenomes</taxon>
        <taxon>ecological metagenomes</taxon>
    </lineage>
</organism>